<dbReference type="Proteomes" id="UP001187415">
    <property type="component" value="Unassembled WGS sequence"/>
</dbReference>
<feature type="domain" description="C-type lectin" evidence="2">
    <location>
        <begin position="309"/>
        <end position="426"/>
    </location>
</feature>
<dbReference type="InterPro" id="IPR002353">
    <property type="entry name" value="AntifreezeII"/>
</dbReference>
<accession>A0AA88NV26</accession>
<evidence type="ECO:0000313" key="4">
    <source>
        <dbReference type="Proteomes" id="UP001187415"/>
    </source>
</evidence>
<dbReference type="EMBL" id="JAUPFM010000001">
    <property type="protein sequence ID" value="KAK2863334.1"/>
    <property type="molecule type" value="Genomic_DNA"/>
</dbReference>
<reference evidence="3" key="1">
    <citation type="submission" date="2023-07" db="EMBL/GenBank/DDBJ databases">
        <title>Chromosome-level Genome Assembly of Striped Snakehead (Channa striata).</title>
        <authorList>
            <person name="Liu H."/>
        </authorList>
    </citation>
    <scope>NUCLEOTIDE SEQUENCE</scope>
    <source>
        <strain evidence="3">Gz</strain>
        <tissue evidence="3">Muscle</tissue>
    </source>
</reference>
<dbReference type="AlphaFoldDB" id="A0AA88NV26"/>
<dbReference type="SMART" id="SM00034">
    <property type="entry name" value="CLECT"/>
    <property type="match status" value="2"/>
</dbReference>
<evidence type="ECO:0000259" key="2">
    <source>
        <dbReference type="PROSITE" id="PS50041"/>
    </source>
</evidence>
<proteinExistence type="predicted"/>
<organism evidence="3 4">
    <name type="scientific">Channa striata</name>
    <name type="common">Snakehead murrel</name>
    <name type="synonym">Ophicephalus striatus</name>
    <dbReference type="NCBI Taxonomy" id="64152"/>
    <lineage>
        <taxon>Eukaryota</taxon>
        <taxon>Metazoa</taxon>
        <taxon>Chordata</taxon>
        <taxon>Craniata</taxon>
        <taxon>Vertebrata</taxon>
        <taxon>Euteleostomi</taxon>
        <taxon>Actinopterygii</taxon>
        <taxon>Neopterygii</taxon>
        <taxon>Teleostei</taxon>
        <taxon>Neoteleostei</taxon>
        <taxon>Acanthomorphata</taxon>
        <taxon>Anabantaria</taxon>
        <taxon>Anabantiformes</taxon>
        <taxon>Channoidei</taxon>
        <taxon>Channidae</taxon>
        <taxon>Channa</taxon>
    </lineage>
</organism>
<dbReference type="InterPro" id="IPR018378">
    <property type="entry name" value="C-type_lectin_CS"/>
</dbReference>
<dbReference type="Gene3D" id="3.10.100.10">
    <property type="entry name" value="Mannose-Binding Protein A, subunit A"/>
    <property type="match status" value="2"/>
</dbReference>
<dbReference type="PANTHER" id="PTHR22803">
    <property type="entry name" value="MANNOSE, PHOSPHOLIPASE, LECTIN RECEPTOR RELATED"/>
    <property type="match status" value="1"/>
</dbReference>
<dbReference type="InterPro" id="IPR050111">
    <property type="entry name" value="C-type_lectin/snaclec_domain"/>
</dbReference>
<dbReference type="SUPFAM" id="SSF56436">
    <property type="entry name" value="C-type lectin-like"/>
    <property type="match status" value="3"/>
</dbReference>
<dbReference type="Pfam" id="PF00059">
    <property type="entry name" value="Lectin_C"/>
    <property type="match status" value="2"/>
</dbReference>
<comment type="caution">
    <text evidence="3">The sequence shown here is derived from an EMBL/GenBank/DDBJ whole genome shotgun (WGS) entry which is preliminary data.</text>
</comment>
<dbReference type="InterPro" id="IPR016187">
    <property type="entry name" value="CTDL_fold"/>
</dbReference>
<dbReference type="InterPro" id="IPR001304">
    <property type="entry name" value="C-type_lectin-like"/>
</dbReference>
<name>A0AA88NV26_CHASR</name>
<dbReference type="PROSITE" id="PS50041">
    <property type="entry name" value="C_TYPE_LECTIN_2"/>
    <property type="match status" value="2"/>
</dbReference>
<feature type="domain" description="C-type lectin" evidence="2">
    <location>
        <begin position="38"/>
        <end position="155"/>
    </location>
</feature>
<keyword evidence="4" id="KW-1185">Reference proteome</keyword>
<dbReference type="CDD" id="cd00037">
    <property type="entry name" value="CLECT"/>
    <property type="match status" value="3"/>
</dbReference>
<evidence type="ECO:0000256" key="1">
    <source>
        <dbReference type="ARBA" id="ARBA00023157"/>
    </source>
</evidence>
<keyword evidence="1" id="KW-1015">Disulfide bond</keyword>
<dbReference type="InterPro" id="IPR016186">
    <property type="entry name" value="C-type_lectin-like/link_sf"/>
</dbReference>
<dbReference type="PROSITE" id="PS00615">
    <property type="entry name" value="C_TYPE_LECTIN_1"/>
    <property type="match status" value="2"/>
</dbReference>
<evidence type="ECO:0000313" key="3">
    <source>
        <dbReference type="EMBL" id="KAK2863334.1"/>
    </source>
</evidence>
<dbReference type="PRINTS" id="PR00356">
    <property type="entry name" value="ANTIFREEZEII"/>
</dbReference>
<gene>
    <name evidence="3" type="ORF">Q5P01_002867</name>
</gene>
<protein>
    <recommendedName>
        <fullName evidence="2">C-type lectin domain-containing protein</fullName>
    </recommendedName>
</protein>
<sequence>MALTGAEAPAEEKAKDDQTEKSDLVKRYLFCSRGWTRISGACFKYVNTHMTWARAEKICQSMGAHLTSVENLNEYHELQKMTAPYGNKETWIGGTDAQEENIWFWSNGEKFDYKNWCRGEPNNQKGLQHCLLINHTARKCWDDLQCKARRPFICAKRGWGLINCQSMDAHLASVQDIKEYVEIQNLTAPYGYMETWIGGSNAQEVIIIYNMFTTEILSLAALLCLTMSSTRAADEILRREGKNQHCVTSAMKILTVCVLGWAMLALTRAGILSDEKANDDQTEETEEDQMENLDLDKRYLFCHRGWTRINGACFKYISTPMTWAKAEKNCQSMGAHLASVQDKNEYPKIQKLTAPYGNRETWIGGSDAQEESFWYWTDGEKFAYTNWCSGQPSNYRGKQNCLSMNYSAKKCWDDQECYLSHPSICEKRGWGLLG</sequence>